<dbReference type="Proteomes" id="UP000092730">
    <property type="component" value="Chromosome 1"/>
</dbReference>
<organism evidence="2">
    <name type="scientific">Kwoniella bestiolae CBS 10118</name>
    <dbReference type="NCBI Taxonomy" id="1296100"/>
    <lineage>
        <taxon>Eukaryota</taxon>
        <taxon>Fungi</taxon>
        <taxon>Dikarya</taxon>
        <taxon>Basidiomycota</taxon>
        <taxon>Agaricomycotina</taxon>
        <taxon>Tremellomycetes</taxon>
        <taxon>Tremellales</taxon>
        <taxon>Cryptococcaceae</taxon>
        <taxon>Kwoniella</taxon>
    </lineage>
</organism>
<feature type="region of interest" description="Disordered" evidence="1">
    <location>
        <begin position="153"/>
        <end position="246"/>
    </location>
</feature>
<dbReference type="KEGG" id="kbi:30205573"/>
<dbReference type="OrthoDB" id="2565309at2759"/>
<protein>
    <submittedName>
        <fullName evidence="2">Uncharacterized protein</fullName>
    </submittedName>
</protein>
<reference evidence="3" key="4">
    <citation type="submission" date="2024-02" db="EMBL/GenBank/DDBJ databases">
        <title>Comparative genomics of Cryptococcus and Kwoniella reveals pathogenesis evolution and contrasting modes of karyotype evolution via chromosome fusion or intercentromeric recombination.</title>
        <authorList>
            <person name="Coelho M.A."/>
            <person name="David-Palma M."/>
            <person name="Shea T."/>
            <person name="Bowers K."/>
            <person name="McGinley-Smith S."/>
            <person name="Mohammad A.W."/>
            <person name="Gnirke A."/>
            <person name="Yurkov A.M."/>
            <person name="Nowrousian M."/>
            <person name="Sun S."/>
            <person name="Cuomo C.A."/>
            <person name="Heitman J."/>
        </authorList>
    </citation>
    <scope>NUCLEOTIDE SEQUENCE</scope>
    <source>
        <strain evidence="3">CBS 10118</strain>
    </source>
</reference>
<feature type="region of interest" description="Disordered" evidence="1">
    <location>
        <begin position="372"/>
        <end position="456"/>
    </location>
</feature>
<evidence type="ECO:0000256" key="1">
    <source>
        <dbReference type="SAM" id="MobiDB-lite"/>
    </source>
</evidence>
<dbReference type="AlphaFoldDB" id="A0A1B9GF45"/>
<feature type="compositionally biased region" description="Polar residues" evidence="1">
    <location>
        <begin position="618"/>
        <end position="630"/>
    </location>
</feature>
<feature type="compositionally biased region" description="Basic and acidic residues" evidence="1">
    <location>
        <begin position="404"/>
        <end position="420"/>
    </location>
</feature>
<dbReference type="GeneID" id="30205573"/>
<feature type="compositionally biased region" description="Low complexity" evidence="1">
    <location>
        <begin position="569"/>
        <end position="580"/>
    </location>
</feature>
<dbReference type="VEuPathDB" id="FungiDB:I302_01174"/>
<dbReference type="RefSeq" id="XP_019050733.1">
    <property type="nucleotide sequence ID" value="XM_019187855.1"/>
</dbReference>
<reference evidence="2" key="1">
    <citation type="submission" date="2013-07" db="EMBL/GenBank/DDBJ databases">
        <title>The Genome Sequence of Cryptococcus bestiolae CBS10118.</title>
        <authorList>
            <consortium name="The Broad Institute Genome Sequencing Platform"/>
            <person name="Cuomo C."/>
            <person name="Litvintseva A."/>
            <person name="Chen Y."/>
            <person name="Heitman J."/>
            <person name="Sun S."/>
            <person name="Springer D."/>
            <person name="Dromer F."/>
            <person name="Young S.K."/>
            <person name="Zeng Q."/>
            <person name="Gargeya S."/>
            <person name="Fitzgerald M."/>
            <person name="Abouelleil A."/>
            <person name="Alvarado L."/>
            <person name="Berlin A.M."/>
            <person name="Chapman S.B."/>
            <person name="Dewar J."/>
            <person name="Goldberg J."/>
            <person name="Griggs A."/>
            <person name="Gujja S."/>
            <person name="Hansen M."/>
            <person name="Howarth C."/>
            <person name="Imamovic A."/>
            <person name="Larimer J."/>
            <person name="McCowan C."/>
            <person name="Murphy C."/>
            <person name="Pearson M."/>
            <person name="Priest M."/>
            <person name="Roberts A."/>
            <person name="Saif S."/>
            <person name="Shea T."/>
            <person name="Sykes S."/>
            <person name="Wortman J."/>
            <person name="Nusbaum C."/>
            <person name="Birren B."/>
        </authorList>
    </citation>
    <scope>NUCLEOTIDE SEQUENCE [LARGE SCALE GENOMIC DNA]</scope>
    <source>
        <strain evidence="2">CBS 10118</strain>
    </source>
</reference>
<feature type="region of interest" description="Disordered" evidence="1">
    <location>
        <begin position="565"/>
        <end position="631"/>
    </location>
</feature>
<reference evidence="2" key="3">
    <citation type="submission" date="2014-01" db="EMBL/GenBank/DDBJ databases">
        <title>Evolution of pathogenesis and genome organization in the Tremellales.</title>
        <authorList>
            <person name="Cuomo C."/>
            <person name="Litvintseva A."/>
            <person name="Heitman J."/>
            <person name="Chen Y."/>
            <person name="Sun S."/>
            <person name="Springer D."/>
            <person name="Dromer F."/>
            <person name="Young S."/>
            <person name="Zeng Q."/>
            <person name="Chapman S."/>
            <person name="Gujja S."/>
            <person name="Saif S."/>
            <person name="Birren B."/>
        </authorList>
    </citation>
    <scope>NUCLEOTIDE SEQUENCE</scope>
    <source>
        <strain evidence="2">CBS 10118</strain>
    </source>
</reference>
<name>A0A1B9GF45_9TREE</name>
<keyword evidence="4" id="KW-1185">Reference proteome</keyword>
<feature type="compositionally biased region" description="Basic and acidic residues" evidence="1">
    <location>
        <begin position="219"/>
        <end position="228"/>
    </location>
</feature>
<evidence type="ECO:0000313" key="2">
    <source>
        <dbReference type="EMBL" id="OCF29663.1"/>
    </source>
</evidence>
<feature type="compositionally biased region" description="Basic residues" evidence="1">
    <location>
        <begin position="378"/>
        <end position="388"/>
    </location>
</feature>
<feature type="compositionally biased region" description="Polar residues" evidence="1">
    <location>
        <begin position="581"/>
        <end position="596"/>
    </location>
</feature>
<dbReference type="STRING" id="1296100.A0A1B9GF45"/>
<evidence type="ECO:0000313" key="3">
    <source>
        <dbReference type="EMBL" id="WVW80500.1"/>
    </source>
</evidence>
<reference evidence="3" key="2">
    <citation type="submission" date="2013-07" db="EMBL/GenBank/DDBJ databases">
        <authorList>
            <consortium name="The Broad Institute Genome Sequencing Platform"/>
            <person name="Cuomo C."/>
            <person name="Litvintseva A."/>
            <person name="Chen Y."/>
            <person name="Heitman J."/>
            <person name="Sun S."/>
            <person name="Springer D."/>
            <person name="Dromer F."/>
            <person name="Young S.K."/>
            <person name="Zeng Q."/>
            <person name="Gargeya S."/>
            <person name="Fitzgerald M."/>
            <person name="Abouelleil A."/>
            <person name="Alvarado L."/>
            <person name="Berlin A.M."/>
            <person name="Chapman S.B."/>
            <person name="Dewar J."/>
            <person name="Goldberg J."/>
            <person name="Griggs A."/>
            <person name="Gujja S."/>
            <person name="Hansen M."/>
            <person name="Howarth C."/>
            <person name="Imamovic A."/>
            <person name="Larimer J."/>
            <person name="McCowan C."/>
            <person name="Murphy C."/>
            <person name="Pearson M."/>
            <person name="Priest M."/>
            <person name="Roberts A."/>
            <person name="Saif S."/>
            <person name="Shea T."/>
            <person name="Sykes S."/>
            <person name="Wortman J."/>
            <person name="Nusbaum C."/>
            <person name="Birren B."/>
        </authorList>
    </citation>
    <scope>NUCLEOTIDE SEQUENCE</scope>
    <source>
        <strain evidence="3">CBS 10118</strain>
    </source>
</reference>
<evidence type="ECO:0000313" key="4">
    <source>
        <dbReference type="Proteomes" id="UP000092730"/>
    </source>
</evidence>
<proteinExistence type="predicted"/>
<dbReference type="EMBL" id="CP144541">
    <property type="protein sequence ID" value="WVW80500.1"/>
    <property type="molecule type" value="Genomic_DNA"/>
</dbReference>
<sequence length="708" mass="81263">MSPPSLSPNDISQRSLKLFNPNFKSLRPVRQPIKPSLAWSPLPPPAAEIDERPKFRVRRFKLWKEVTPELRRVVLDQRKRFHLRRYQSYAVPSALSGQRRLFPRLAQPGTATSISVDDANEWTWSTPYRIRPRLGVVADNDGSGHSLVGVGGLLTPPLSASESTKVSKAEEEEGLSEEVTKVSEVDLPPPPEIQMQVQVSDRPPGSISQGIHHQPTPLEDAHEREREGGPQPDPPPSSRSSSPPYIYWLPPLPPSNKLPWLDKSISKKTRKIHYQRLLEHKWILDQEHERRFRVAMRGLMVDIMVWQEDKTIPFSEWKKGRKWKDTVDLKEIEDTTEFFRKIRKKSTNVFLYLDPEEITYVPFRERVHELVKTEEDRKKRKKARKERKKREQEQQQQQPQEEEERQKEIQEEARRGKGDESPNTTDTSAILHDTSPIDYQPASDTAPAATVTTEDNLKETGGMISELSLFDKPDIQDGFIHPEQARELSDLLRRLRELRVRKTQLVDLLAEREMNKQKQESLSRSDQDEVPPISQTILETRKKNGEVHAQAGWEGSHRYLELQIKQGSERQQQQAERAQSFHQNTEPSSESESELNQMHGRYGSLNLDDDTALPPPLTTANRNEVSSSAFSPREIDLEVDLSDESHSQSSSFDGGDEDELVDLRMYPVKLHVHEADEDTLTQSDSMGDQRDTRFSGVEGILTSHVTLV</sequence>
<accession>A0A1B9GF45</accession>
<dbReference type="EMBL" id="KI894018">
    <property type="protein sequence ID" value="OCF29663.1"/>
    <property type="molecule type" value="Genomic_DNA"/>
</dbReference>
<gene>
    <name evidence="2" type="ORF">I302_01174</name>
    <name evidence="3" type="ORF">I302_102484</name>
</gene>